<name>A0A0B8P1T9_9VIBR</name>
<keyword evidence="1" id="KW-0472">Membrane</keyword>
<dbReference type="InterPro" id="IPR010718">
    <property type="entry name" value="DUF1294"/>
</dbReference>
<keyword evidence="1" id="KW-0812">Transmembrane</keyword>
<sequence length="143" mass="16067">MAEVLTVSFSFPLVFALTFLVGLASSYFIFDVDVLFVAAYFGMSFFTFMLYAIDKNAAENNEWRTPESTLHLFALICGWPGALIAQQILRHKSVKQPFKAILWLTIILNSAVFLSLLTPQGLSCFDHFVYKLGLLVDAIRSTI</sequence>
<evidence type="ECO:0000313" key="2">
    <source>
        <dbReference type="EMBL" id="GAM57293.1"/>
    </source>
</evidence>
<gene>
    <name evidence="2" type="ORF">JCM19231_1322</name>
</gene>
<organism evidence="2 3">
    <name type="scientific">Vibrio ishigakensis</name>
    <dbReference type="NCBI Taxonomy" id="1481914"/>
    <lineage>
        <taxon>Bacteria</taxon>
        <taxon>Pseudomonadati</taxon>
        <taxon>Pseudomonadota</taxon>
        <taxon>Gammaproteobacteria</taxon>
        <taxon>Vibrionales</taxon>
        <taxon>Vibrionaceae</taxon>
        <taxon>Vibrio</taxon>
    </lineage>
</organism>
<feature type="transmembrane region" description="Helical" evidence="1">
    <location>
        <begin position="6"/>
        <end position="29"/>
    </location>
</feature>
<dbReference type="EMBL" id="BBRZ01000050">
    <property type="protein sequence ID" value="GAM57293.1"/>
    <property type="molecule type" value="Genomic_DNA"/>
</dbReference>
<keyword evidence="3" id="KW-1185">Reference proteome</keyword>
<feature type="transmembrane region" description="Helical" evidence="1">
    <location>
        <begin position="101"/>
        <end position="122"/>
    </location>
</feature>
<keyword evidence="1" id="KW-1133">Transmembrane helix</keyword>
<protein>
    <submittedName>
        <fullName evidence="2">Integral membrane protein</fullName>
    </submittedName>
</protein>
<dbReference type="Proteomes" id="UP000031671">
    <property type="component" value="Unassembled WGS sequence"/>
</dbReference>
<evidence type="ECO:0000256" key="1">
    <source>
        <dbReference type="SAM" id="Phobius"/>
    </source>
</evidence>
<feature type="transmembrane region" description="Helical" evidence="1">
    <location>
        <begin position="34"/>
        <end position="53"/>
    </location>
</feature>
<reference evidence="2 3" key="2">
    <citation type="submission" date="2015-01" db="EMBL/GenBank/DDBJ databases">
        <authorList>
            <consortium name="NBRP consortium"/>
            <person name="Sawabe T."/>
            <person name="Meirelles P."/>
            <person name="Feng G."/>
            <person name="Sayaka M."/>
            <person name="Hattori M."/>
            <person name="Ohkuma M."/>
        </authorList>
    </citation>
    <scope>NUCLEOTIDE SEQUENCE [LARGE SCALE GENOMIC DNA]</scope>
    <source>
        <strain evidence="3">JCM 19231</strain>
    </source>
</reference>
<reference evidence="2 3" key="1">
    <citation type="submission" date="2015-01" db="EMBL/GenBank/DDBJ databases">
        <title>Vibrio sp. C1 JCM 19231 whole genome shotgun sequence.</title>
        <authorList>
            <person name="Sawabe T."/>
            <person name="Meirelles P."/>
            <person name="Feng G."/>
            <person name="Sayaka M."/>
            <person name="Hattori M."/>
            <person name="Ohkuma M."/>
        </authorList>
    </citation>
    <scope>NUCLEOTIDE SEQUENCE [LARGE SCALE GENOMIC DNA]</scope>
    <source>
        <strain evidence="3">JCM 19231</strain>
    </source>
</reference>
<dbReference type="AlphaFoldDB" id="A0A0B8P1T9"/>
<proteinExistence type="predicted"/>
<accession>A0A0B8P1T9</accession>
<dbReference type="Pfam" id="PF06961">
    <property type="entry name" value="DUF1294"/>
    <property type="match status" value="1"/>
</dbReference>
<evidence type="ECO:0000313" key="3">
    <source>
        <dbReference type="Proteomes" id="UP000031671"/>
    </source>
</evidence>
<comment type="caution">
    <text evidence="2">The sequence shown here is derived from an EMBL/GenBank/DDBJ whole genome shotgun (WGS) entry which is preliminary data.</text>
</comment>